<evidence type="ECO:0000313" key="2">
    <source>
        <dbReference type="EMBL" id="RHC51840.1"/>
    </source>
</evidence>
<organism evidence="2 3">
    <name type="scientific">Enterocloster bolteae</name>
    <dbReference type="NCBI Taxonomy" id="208479"/>
    <lineage>
        <taxon>Bacteria</taxon>
        <taxon>Bacillati</taxon>
        <taxon>Bacillota</taxon>
        <taxon>Clostridia</taxon>
        <taxon>Lachnospirales</taxon>
        <taxon>Lachnospiraceae</taxon>
        <taxon>Enterocloster</taxon>
    </lineage>
</organism>
<feature type="region of interest" description="Disordered" evidence="1">
    <location>
        <begin position="83"/>
        <end position="104"/>
    </location>
</feature>
<protein>
    <submittedName>
        <fullName evidence="2">Uncharacterized protein</fullName>
    </submittedName>
</protein>
<proteinExistence type="predicted"/>
<gene>
    <name evidence="2" type="ORF">DW839_23615</name>
</gene>
<reference evidence="2 3" key="1">
    <citation type="submission" date="2018-08" db="EMBL/GenBank/DDBJ databases">
        <title>A genome reference for cultivated species of the human gut microbiota.</title>
        <authorList>
            <person name="Zou Y."/>
            <person name="Xue W."/>
            <person name="Luo G."/>
        </authorList>
    </citation>
    <scope>NUCLEOTIDE SEQUENCE [LARGE SCALE GENOMIC DNA]</scope>
    <source>
        <strain evidence="2 3">AM35-14</strain>
    </source>
</reference>
<dbReference type="Proteomes" id="UP000283975">
    <property type="component" value="Unassembled WGS sequence"/>
</dbReference>
<sequence length="104" mass="11818">MCDLPKLRGINESYAWLQKQDPETQLTLKGYTILVKTGVIPSVRRGKKYLIDINTLPDSIKRWVDSAMEEVEKKDVKNLKPRTPMAATERRRGGGKYGQIKSIG</sequence>
<dbReference type="RefSeq" id="WP_119205618.1">
    <property type="nucleotide sequence ID" value="NZ_JADMVR010000022.1"/>
</dbReference>
<evidence type="ECO:0000313" key="3">
    <source>
        <dbReference type="Proteomes" id="UP000283975"/>
    </source>
</evidence>
<name>A0A414AP21_9FIRM</name>
<dbReference type="AlphaFoldDB" id="A0A414AP21"/>
<comment type="caution">
    <text evidence="2">The sequence shown here is derived from an EMBL/GenBank/DDBJ whole genome shotgun (WGS) entry which is preliminary data.</text>
</comment>
<evidence type="ECO:0000256" key="1">
    <source>
        <dbReference type="SAM" id="MobiDB-lite"/>
    </source>
</evidence>
<dbReference type="EMBL" id="QSHZ01000031">
    <property type="protein sequence ID" value="RHC51840.1"/>
    <property type="molecule type" value="Genomic_DNA"/>
</dbReference>
<accession>A0A414AP21</accession>